<dbReference type="Pfam" id="PF00069">
    <property type="entry name" value="Pkinase"/>
    <property type="match status" value="1"/>
</dbReference>
<dbReference type="GO" id="GO:0007165">
    <property type="term" value="P:signal transduction"/>
    <property type="evidence" value="ECO:0007669"/>
    <property type="project" value="TreeGrafter"/>
</dbReference>
<dbReference type="EMBL" id="KB870809">
    <property type="protein sequence ID" value="EOA25206.1"/>
    <property type="molecule type" value="Genomic_DNA"/>
</dbReference>
<evidence type="ECO:0000313" key="3">
    <source>
        <dbReference type="Proteomes" id="UP000029121"/>
    </source>
</evidence>
<dbReference type="InterPro" id="IPR011009">
    <property type="entry name" value="Kinase-like_dom_sf"/>
</dbReference>
<feature type="domain" description="Protein kinase" evidence="1">
    <location>
        <begin position="1"/>
        <end position="225"/>
    </location>
</feature>
<gene>
    <name evidence="2" type="ORF">CARUB_v10018519mg</name>
</gene>
<evidence type="ECO:0000259" key="1">
    <source>
        <dbReference type="PROSITE" id="PS50011"/>
    </source>
</evidence>
<dbReference type="Proteomes" id="UP000029121">
    <property type="component" value="Unassembled WGS sequence"/>
</dbReference>
<dbReference type="InterPro" id="IPR052751">
    <property type="entry name" value="Plant_MAPKKK"/>
</dbReference>
<dbReference type="PANTHER" id="PTHR48011">
    <property type="entry name" value="CCR4-NOT TRANSCRIPTIONAL COMPLEX SUBUNIT CAF120-RELATED"/>
    <property type="match status" value="1"/>
</dbReference>
<organism evidence="2 3">
    <name type="scientific">Capsella rubella</name>
    <dbReference type="NCBI Taxonomy" id="81985"/>
    <lineage>
        <taxon>Eukaryota</taxon>
        <taxon>Viridiplantae</taxon>
        <taxon>Streptophyta</taxon>
        <taxon>Embryophyta</taxon>
        <taxon>Tracheophyta</taxon>
        <taxon>Spermatophyta</taxon>
        <taxon>Magnoliopsida</taxon>
        <taxon>eudicotyledons</taxon>
        <taxon>Gunneridae</taxon>
        <taxon>Pentapetalae</taxon>
        <taxon>rosids</taxon>
        <taxon>malvids</taxon>
        <taxon>Brassicales</taxon>
        <taxon>Brassicaceae</taxon>
        <taxon>Camelineae</taxon>
        <taxon>Capsella</taxon>
    </lineage>
</organism>
<name>R0FS48_9BRAS</name>
<evidence type="ECO:0000313" key="2">
    <source>
        <dbReference type="EMBL" id="EOA25206.1"/>
    </source>
</evidence>
<dbReference type="Gene3D" id="1.10.510.10">
    <property type="entry name" value="Transferase(Phosphotransferase) domain 1"/>
    <property type="match status" value="1"/>
</dbReference>
<dbReference type="PANTHER" id="PTHR48011:SF34">
    <property type="entry name" value="PROTEIN KINASE DOMAIN-CONTAINING PROTEIN"/>
    <property type="match status" value="1"/>
</dbReference>
<keyword evidence="3" id="KW-1185">Reference proteome</keyword>
<protein>
    <recommendedName>
        <fullName evidence="1">Protein kinase domain-containing protein</fullName>
    </recommendedName>
</protein>
<dbReference type="InterPro" id="IPR000719">
    <property type="entry name" value="Prot_kinase_dom"/>
</dbReference>
<dbReference type="GO" id="GO:0005524">
    <property type="term" value="F:ATP binding"/>
    <property type="evidence" value="ECO:0007669"/>
    <property type="project" value="InterPro"/>
</dbReference>
<proteinExistence type="predicted"/>
<dbReference type="InterPro" id="IPR008266">
    <property type="entry name" value="Tyr_kinase_AS"/>
</dbReference>
<dbReference type="eggNOG" id="KOG0198">
    <property type="taxonomic scope" value="Eukaryota"/>
</dbReference>
<dbReference type="AlphaFoldDB" id="R0FS48"/>
<dbReference type="SUPFAM" id="SSF56112">
    <property type="entry name" value="Protein kinase-like (PK-like)"/>
    <property type="match status" value="1"/>
</dbReference>
<dbReference type="GO" id="GO:0004672">
    <property type="term" value="F:protein kinase activity"/>
    <property type="evidence" value="ECO:0007669"/>
    <property type="project" value="InterPro"/>
</dbReference>
<dbReference type="PROSITE" id="PS50011">
    <property type="entry name" value="PROTEIN_KINASE_DOM"/>
    <property type="match status" value="1"/>
</dbReference>
<reference evidence="3" key="1">
    <citation type="journal article" date="2013" name="Nat. Genet.">
        <title>The Capsella rubella genome and the genomic consequences of rapid mating system evolution.</title>
        <authorList>
            <person name="Slotte T."/>
            <person name="Hazzouri K.M."/>
            <person name="Agren J.A."/>
            <person name="Koenig D."/>
            <person name="Maumus F."/>
            <person name="Guo Y.L."/>
            <person name="Steige K."/>
            <person name="Platts A.E."/>
            <person name="Escobar J.S."/>
            <person name="Newman L.K."/>
            <person name="Wang W."/>
            <person name="Mandakova T."/>
            <person name="Vello E."/>
            <person name="Smith L.M."/>
            <person name="Henz S.R."/>
            <person name="Steffen J."/>
            <person name="Takuno S."/>
            <person name="Brandvain Y."/>
            <person name="Coop G."/>
            <person name="Andolfatto P."/>
            <person name="Hu T.T."/>
            <person name="Blanchette M."/>
            <person name="Clark R.M."/>
            <person name="Quesneville H."/>
            <person name="Nordborg M."/>
            <person name="Gaut B.S."/>
            <person name="Lysak M.A."/>
            <person name="Jenkins J."/>
            <person name="Grimwood J."/>
            <person name="Chapman J."/>
            <person name="Prochnik S."/>
            <person name="Shu S."/>
            <person name="Rokhsar D."/>
            <person name="Schmutz J."/>
            <person name="Weigel D."/>
            <person name="Wright S.I."/>
        </authorList>
    </citation>
    <scope>NUCLEOTIDE SEQUENCE [LARGE SCALE GENOMIC DNA]</scope>
    <source>
        <strain evidence="3">cv. Monte Gargano</strain>
    </source>
</reference>
<sequence>MAKKTSHRKYSENLEKERRILLHFNSINFNIVRPTSPIIYYETLPVNAKVCSIYMEVAQHGSLKDMIIKAGRRLPENVVGYCTLLILEGLKDLHRAGYVHCDLRPENILIFRTFTHGELCQLKLADFGLAKEPNGPRPLDGSLFAGNQAYLAPEGVGPRRVISSALDIWSLGVMVIEMLGAIVGGRSDYLSETLSPMAWDFVKKCRVHDPEARATAEELLSHPFVMQSLGVPPFELLPVPPCLSDGEIQGRFY</sequence>
<accession>R0FS48</accession>
<dbReference type="PROSITE" id="PS00109">
    <property type="entry name" value="PROTEIN_KINASE_TYR"/>
    <property type="match status" value="1"/>
</dbReference>